<reference evidence="1" key="1">
    <citation type="submission" date="2019-02" db="EMBL/GenBank/DDBJ databases">
        <authorList>
            <person name="Pothier F.J."/>
        </authorList>
    </citation>
    <scope>NUCLEOTIDE SEQUENCE</scope>
    <source>
        <strain evidence="1">CI-1B</strain>
    </source>
</reference>
<organism evidence="1 2">
    <name type="scientific">Bradyrhizobium ivorense</name>
    <dbReference type="NCBI Taxonomy" id="2511166"/>
    <lineage>
        <taxon>Bacteria</taxon>
        <taxon>Pseudomonadati</taxon>
        <taxon>Pseudomonadota</taxon>
        <taxon>Alphaproteobacteria</taxon>
        <taxon>Hyphomicrobiales</taxon>
        <taxon>Nitrobacteraceae</taxon>
        <taxon>Bradyrhizobium</taxon>
    </lineage>
</organism>
<name>A0A508T5G5_9BRAD</name>
<dbReference type="Proteomes" id="UP000328092">
    <property type="component" value="Unassembled WGS sequence"/>
</dbReference>
<keyword evidence="2" id="KW-1185">Reference proteome</keyword>
<sequence>MHVFRQLIVSGKAQLPEWPDASDRFSIQSVRFVRGEIGFAVEFTIDYDIYIIAELVALAVAGNLEPARIWD</sequence>
<dbReference type="AlphaFoldDB" id="A0A508T5G5"/>
<gene>
    <name evidence="1" type="ORF">CI1B_29830</name>
</gene>
<dbReference type="EMBL" id="CAADFC020000010">
    <property type="protein sequence ID" value="VIO70163.1"/>
    <property type="molecule type" value="Genomic_DNA"/>
</dbReference>
<comment type="caution">
    <text evidence="1">The sequence shown here is derived from an EMBL/GenBank/DDBJ whole genome shotgun (WGS) entry which is preliminary data.</text>
</comment>
<evidence type="ECO:0000313" key="2">
    <source>
        <dbReference type="Proteomes" id="UP000328092"/>
    </source>
</evidence>
<accession>A0A508T5G5</accession>
<proteinExistence type="predicted"/>
<protein>
    <submittedName>
        <fullName evidence="1">Uncharacterized protein</fullName>
    </submittedName>
</protein>
<evidence type="ECO:0000313" key="1">
    <source>
        <dbReference type="EMBL" id="VIO70163.1"/>
    </source>
</evidence>